<dbReference type="PROSITE" id="PS00211">
    <property type="entry name" value="ABC_TRANSPORTER_1"/>
    <property type="match status" value="2"/>
</dbReference>
<dbReference type="Gene3D" id="3.40.50.300">
    <property type="entry name" value="P-loop containing nucleotide triphosphate hydrolases"/>
    <property type="match status" value="2"/>
</dbReference>
<evidence type="ECO:0000313" key="19">
    <source>
        <dbReference type="WBParaSite" id="ACRNAN_scaffold6481.g8783.t1"/>
    </source>
</evidence>
<dbReference type="InterPro" id="IPR011527">
    <property type="entry name" value="ABC1_TM_dom"/>
</dbReference>
<dbReference type="InterPro" id="IPR003439">
    <property type="entry name" value="ABC_transporter-like_ATP-bd"/>
</dbReference>
<evidence type="ECO:0000256" key="13">
    <source>
        <dbReference type="ARBA" id="ARBA00034018"/>
    </source>
</evidence>
<evidence type="ECO:0000256" key="8">
    <source>
        <dbReference type="ARBA" id="ARBA00022840"/>
    </source>
</evidence>
<evidence type="ECO:0000256" key="14">
    <source>
        <dbReference type="SAM" id="MobiDB-lite"/>
    </source>
</evidence>
<feature type="transmembrane region" description="Helical" evidence="15">
    <location>
        <begin position="721"/>
        <end position="741"/>
    </location>
</feature>
<keyword evidence="7" id="KW-0547">Nucleotide-binding</keyword>
<feature type="transmembrane region" description="Helical" evidence="15">
    <location>
        <begin position="123"/>
        <end position="144"/>
    </location>
</feature>
<keyword evidence="12" id="KW-0325">Glycoprotein</keyword>
<comment type="catalytic activity">
    <reaction evidence="13">
        <text>ATP + H2O + xenobioticSide 1 = ADP + phosphate + xenobioticSide 2.</text>
        <dbReference type="EC" id="7.6.2.2"/>
    </reaction>
</comment>
<feature type="region of interest" description="Disordered" evidence="14">
    <location>
        <begin position="524"/>
        <end position="547"/>
    </location>
</feature>
<organism evidence="18 19">
    <name type="scientific">Acrobeloides nanus</name>
    <dbReference type="NCBI Taxonomy" id="290746"/>
    <lineage>
        <taxon>Eukaryota</taxon>
        <taxon>Metazoa</taxon>
        <taxon>Ecdysozoa</taxon>
        <taxon>Nematoda</taxon>
        <taxon>Chromadorea</taxon>
        <taxon>Rhabditida</taxon>
        <taxon>Tylenchina</taxon>
        <taxon>Cephalobomorpha</taxon>
        <taxon>Cephaloboidea</taxon>
        <taxon>Cephalobidae</taxon>
        <taxon>Acrobeloides</taxon>
    </lineage>
</organism>
<name>A0A914EAL1_9BILA</name>
<feature type="domain" description="ABC transporter" evidence="16">
    <location>
        <begin position="923"/>
        <end position="1161"/>
    </location>
</feature>
<dbReference type="PANTHER" id="PTHR43394">
    <property type="entry name" value="ATP-DEPENDENT PERMEASE MDL1, MITOCHONDRIAL"/>
    <property type="match status" value="1"/>
</dbReference>
<dbReference type="EC" id="7.6.2.2" evidence="3"/>
<feature type="transmembrane region" description="Helical" evidence="15">
    <location>
        <begin position="828"/>
        <end position="852"/>
    </location>
</feature>
<sequence length="1224" mass="135999">MMGKQSYSRSDTQELSDSILMEIPELKKKKVSILKLFRYASCFDLLLLLIGALAAICTGFGFQAIGIIAKTVIKAFFNLVESNNRHQLIYNYTNSNSTYSTYLNNIYTMTDFHNDLMKVVKELSVLGGIVFISATIQVMCFLTINENMIYKLRTAFVKALLHQDIAWYDKNSSGTISTQLFDNLERVKEGTGDKVGLFIQLVSQFISGLAIAFANDWKFALIMTAVAPLLMIAGALMSGLMSRSARKEGRIYATAGAIAEEALSSIRTVVAFNGQEYECSRYDKALDAGKVAGITKSILLGIGMGMIFVAMFGNYTLSFYLGTNFIADGKATPDILLMITIDGNDIRLFNIEYLRKLVGVVSQEPILFDVSIEENIRYGNPNVSQEQIVAACKMANAHAFIQDLPKGYKTVVGQRGSQLSGGQKQRIAIARTLVRDPKILLLDEATSALDAESESIVQAALDKARQGRTTIIIAHRLSTIRNADKIIAMRNGQVVEMGTHEELLKKQELYYNLVNSQVFTDLEETSPKEDISEKPESPKRRQSEVQRRRKSTILSLLEEEDEDNEISVEKRLKQELKQEGGKEQGLFSIMRQARSEWVYLFFGSLAAALQGTCFPASSVIFGKFMTIWSDIDLHQMRNDGHSWALSFLALAVIQFGTQFIYAFFFGISSERLAKNLRSKLFRNIMQMDIAYFDMPTHSSAKISTRLATDTPNVKAAIDFRLGSVISAIISVLCGVGLAFYYEWKLALLLVAIFPLFGIGEGIKIAYLTSVSKKSFKEFESAGKVALEAVENIRTVQALTLERKFYRIFCEHLDKTRKSSTMKAFTQSLTYGFSMSILHFLVAATFRFALYLIENHKMDDPMNTLRVLFGMYFSISSASFASSYFSGYSKTKLAAGIIFKMLSEKPNVNSFNQNGKKPNINGFISFNSVEFAYPQRKSMKILRSLDLSVKPGQTVALVGPSGCGKSTAISLLERFYDPMNGKVSIDGIDLNDINIFHFRSNMALVSQEPILFDCSIKENIIYGLDPSETSQENIEKACKTANIHKLITELPQGYETRVGEKGTQLSGGQKQRIAIARALIRNPKILLLDEATSALDAESEKVVQEALDRARAGRTCITIAHRLSTIVNADIIVVLKNGVVIEKGGMKGAQPTTVVTPKLLGLFCACPTPQGQGIPNVQGFRNRTETLRVQRCLTCKIGRSGGVPRELCFLYVKGYPYPVAALRRG</sequence>
<keyword evidence="11 15" id="KW-0472">Membrane</keyword>
<dbReference type="Gene3D" id="1.20.1560.10">
    <property type="entry name" value="ABC transporter type 1, transmembrane domain"/>
    <property type="match status" value="3"/>
</dbReference>
<feature type="domain" description="ABC transporter" evidence="16">
    <location>
        <begin position="280"/>
        <end position="516"/>
    </location>
</feature>
<dbReference type="Pfam" id="PF00664">
    <property type="entry name" value="ABC_membrane"/>
    <property type="match status" value="2"/>
</dbReference>
<evidence type="ECO:0000256" key="15">
    <source>
        <dbReference type="SAM" id="Phobius"/>
    </source>
</evidence>
<dbReference type="PROSITE" id="PS50893">
    <property type="entry name" value="ABC_TRANSPORTER_2"/>
    <property type="match status" value="2"/>
</dbReference>
<dbReference type="GO" id="GO:0005524">
    <property type="term" value="F:ATP binding"/>
    <property type="evidence" value="ECO:0007669"/>
    <property type="project" value="UniProtKB-KW"/>
</dbReference>
<feature type="transmembrane region" description="Helical" evidence="15">
    <location>
        <begin position="195"/>
        <end position="213"/>
    </location>
</feature>
<dbReference type="InterPro" id="IPR003593">
    <property type="entry name" value="AAA+_ATPase"/>
</dbReference>
<feature type="domain" description="ABC transmembrane type-1" evidence="17">
    <location>
        <begin position="601"/>
        <end position="858"/>
    </location>
</feature>
<evidence type="ECO:0000256" key="9">
    <source>
        <dbReference type="ARBA" id="ARBA00022967"/>
    </source>
</evidence>
<dbReference type="Proteomes" id="UP000887540">
    <property type="component" value="Unplaced"/>
</dbReference>
<evidence type="ECO:0000256" key="11">
    <source>
        <dbReference type="ARBA" id="ARBA00023136"/>
    </source>
</evidence>
<dbReference type="InterPro" id="IPR036640">
    <property type="entry name" value="ABC1_TM_sf"/>
</dbReference>
<evidence type="ECO:0000259" key="17">
    <source>
        <dbReference type="PROSITE" id="PS50929"/>
    </source>
</evidence>
<dbReference type="PANTHER" id="PTHR43394:SF1">
    <property type="entry name" value="ATP-BINDING CASSETTE SUB-FAMILY B MEMBER 10, MITOCHONDRIAL"/>
    <property type="match status" value="1"/>
</dbReference>
<dbReference type="FunFam" id="3.40.50.300:FF:000479">
    <property type="entry name" value="Multidrug resistance protein 1A"/>
    <property type="match status" value="1"/>
</dbReference>
<evidence type="ECO:0000256" key="5">
    <source>
        <dbReference type="ARBA" id="ARBA00022692"/>
    </source>
</evidence>
<dbReference type="SUPFAM" id="SSF90123">
    <property type="entry name" value="ABC transporter transmembrane region"/>
    <property type="match status" value="2"/>
</dbReference>
<evidence type="ECO:0000256" key="7">
    <source>
        <dbReference type="ARBA" id="ARBA00022741"/>
    </source>
</evidence>
<dbReference type="PROSITE" id="PS50929">
    <property type="entry name" value="ABC_TM1F"/>
    <property type="match status" value="2"/>
</dbReference>
<keyword evidence="9" id="KW-1278">Translocase</keyword>
<dbReference type="SUPFAM" id="SSF52540">
    <property type="entry name" value="P-loop containing nucleoside triphosphate hydrolases"/>
    <property type="match status" value="2"/>
</dbReference>
<evidence type="ECO:0000256" key="12">
    <source>
        <dbReference type="ARBA" id="ARBA00023180"/>
    </source>
</evidence>
<feature type="transmembrane region" description="Helical" evidence="15">
    <location>
        <begin position="864"/>
        <end position="884"/>
    </location>
</feature>
<keyword evidence="8" id="KW-0067">ATP-binding</keyword>
<evidence type="ECO:0000256" key="2">
    <source>
        <dbReference type="ARBA" id="ARBA00007577"/>
    </source>
</evidence>
<dbReference type="CDD" id="cd18578">
    <property type="entry name" value="ABC_6TM_Pgp_ABCB1_D2_like"/>
    <property type="match status" value="1"/>
</dbReference>
<keyword evidence="18" id="KW-1185">Reference proteome</keyword>
<dbReference type="WBParaSite" id="ACRNAN_scaffold6481.g8783.t1">
    <property type="protein sequence ID" value="ACRNAN_scaffold6481.g8783.t1"/>
    <property type="gene ID" value="ACRNAN_scaffold6481.g8783"/>
</dbReference>
<evidence type="ECO:0000256" key="3">
    <source>
        <dbReference type="ARBA" id="ARBA00012191"/>
    </source>
</evidence>
<dbReference type="GO" id="GO:0008559">
    <property type="term" value="F:ABC-type xenobiotic transporter activity"/>
    <property type="evidence" value="ECO:0007669"/>
    <property type="project" value="UniProtKB-EC"/>
</dbReference>
<reference evidence="19" key="1">
    <citation type="submission" date="2022-11" db="UniProtKB">
        <authorList>
            <consortium name="WormBaseParasite"/>
        </authorList>
    </citation>
    <scope>IDENTIFICATION</scope>
</reference>
<proteinExistence type="inferred from homology"/>
<dbReference type="SMART" id="SM00382">
    <property type="entry name" value="AAA"/>
    <property type="match status" value="2"/>
</dbReference>
<dbReference type="GO" id="GO:0005743">
    <property type="term" value="C:mitochondrial inner membrane"/>
    <property type="evidence" value="ECO:0007669"/>
    <property type="project" value="TreeGrafter"/>
</dbReference>
<dbReference type="Pfam" id="PF00005">
    <property type="entry name" value="ABC_tran"/>
    <property type="match status" value="1"/>
</dbReference>
<dbReference type="AlphaFoldDB" id="A0A914EAL1"/>
<comment type="subcellular location">
    <subcellularLocation>
        <location evidence="1">Membrane</location>
        <topology evidence="1">Multi-pass membrane protein</topology>
    </subcellularLocation>
</comment>
<accession>A0A914EAL1</accession>
<keyword evidence="5 15" id="KW-0812">Transmembrane</keyword>
<feature type="transmembrane region" description="Helical" evidence="15">
    <location>
        <begin position="597"/>
        <end position="622"/>
    </location>
</feature>
<feature type="transmembrane region" description="Helical" evidence="15">
    <location>
        <begin position="747"/>
        <end position="766"/>
    </location>
</feature>
<keyword evidence="6" id="KW-0677">Repeat</keyword>
<feature type="transmembrane region" description="Helical" evidence="15">
    <location>
        <begin position="642"/>
        <end position="667"/>
    </location>
</feature>
<dbReference type="GO" id="GO:0016887">
    <property type="term" value="F:ATP hydrolysis activity"/>
    <property type="evidence" value="ECO:0007669"/>
    <property type="project" value="InterPro"/>
</dbReference>
<evidence type="ECO:0000256" key="4">
    <source>
        <dbReference type="ARBA" id="ARBA00022448"/>
    </source>
</evidence>
<dbReference type="InterPro" id="IPR027417">
    <property type="entry name" value="P-loop_NTPase"/>
</dbReference>
<keyword evidence="4" id="KW-0813">Transport</keyword>
<feature type="transmembrane region" description="Helical" evidence="15">
    <location>
        <begin position="219"/>
        <end position="240"/>
    </location>
</feature>
<dbReference type="InterPro" id="IPR039421">
    <property type="entry name" value="Type_1_exporter"/>
</dbReference>
<evidence type="ECO:0000313" key="18">
    <source>
        <dbReference type="Proteomes" id="UP000887540"/>
    </source>
</evidence>
<evidence type="ECO:0000259" key="16">
    <source>
        <dbReference type="PROSITE" id="PS50893"/>
    </source>
</evidence>
<feature type="compositionally biased region" description="Basic and acidic residues" evidence="14">
    <location>
        <begin position="525"/>
        <end position="546"/>
    </location>
</feature>
<feature type="transmembrane region" description="Helical" evidence="15">
    <location>
        <begin position="36"/>
        <end position="69"/>
    </location>
</feature>
<feature type="domain" description="ABC transmembrane type-1" evidence="17">
    <location>
        <begin position="123"/>
        <end position="339"/>
    </location>
</feature>
<evidence type="ECO:0000256" key="1">
    <source>
        <dbReference type="ARBA" id="ARBA00004141"/>
    </source>
</evidence>
<evidence type="ECO:0000256" key="6">
    <source>
        <dbReference type="ARBA" id="ARBA00022737"/>
    </source>
</evidence>
<dbReference type="CDD" id="cd18577">
    <property type="entry name" value="ABC_6TM_Pgp_ABCB1_D1_like"/>
    <property type="match status" value="1"/>
</dbReference>
<dbReference type="GO" id="GO:0090374">
    <property type="term" value="P:oligopeptide export from mitochondrion"/>
    <property type="evidence" value="ECO:0007669"/>
    <property type="project" value="TreeGrafter"/>
</dbReference>
<dbReference type="GO" id="GO:0015421">
    <property type="term" value="F:ABC-type oligopeptide transporter activity"/>
    <property type="evidence" value="ECO:0007669"/>
    <property type="project" value="TreeGrafter"/>
</dbReference>
<protein>
    <recommendedName>
        <fullName evidence="3">ABC-type xenobiotic transporter</fullName>
        <ecNumber evidence="3">7.6.2.2</ecNumber>
    </recommendedName>
</protein>
<dbReference type="FunFam" id="3.40.50.300:FF:000604">
    <property type="entry name" value="ABC transporter B family member 28"/>
    <property type="match status" value="1"/>
</dbReference>
<keyword evidence="10 15" id="KW-1133">Transmembrane helix</keyword>
<comment type="similarity">
    <text evidence="2">Belongs to the ABC transporter superfamily. ABCB family. Multidrug resistance exporter (TC 3.A.1.201) subfamily.</text>
</comment>
<dbReference type="CDD" id="cd03249">
    <property type="entry name" value="ABC_MTABC3_MDL1_MDL2"/>
    <property type="match status" value="1"/>
</dbReference>
<evidence type="ECO:0000256" key="10">
    <source>
        <dbReference type="ARBA" id="ARBA00022989"/>
    </source>
</evidence>
<dbReference type="InterPro" id="IPR017871">
    <property type="entry name" value="ABC_transporter-like_CS"/>
</dbReference>